<feature type="domain" description="R13L1/DRL21-like LRR repeat region" evidence="1">
    <location>
        <begin position="3"/>
        <end position="122"/>
    </location>
</feature>
<reference evidence="3" key="1">
    <citation type="submission" date="2013-01" db="EMBL/GenBank/DDBJ databases">
        <title>Draft Genome Sequence of a Mulberry Tree, Morus notabilis C.K. Schneid.</title>
        <authorList>
            <person name="He N."/>
            <person name="Zhao S."/>
        </authorList>
    </citation>
    <scope>NUCLEOTIDE SEQUENCE</scope>
</reference>
<organism evidence="2 3">
    <name type="scientific">Morus notabilis</name>
    <dbReference type="NCBI Taxonomy" id="981085"/>
    <lineage>
        <taxon>Eukaryota</taxon>
        <taxon>Viridiplantae</taxon>
        <taxon>Streptophyta</taxon>
        <taxon>Embryophyta</taxon>
        <taxon>Tracheophyta</taxon>
        <taxon>Spermatophyta</taxon>
        <taxon>Magnoliopsida</taxon>
        <taxon>eudicotyledons</taxon>
        <taxon>Gunneridae</taxon>
        <taxon>Pentapetalae</taxon>
        <taxon>rosids</taxon>
        <taxon>fabids</taxon>
        <taxon>Rosales</taxon>
        <taxon>Moraceae</taxon>
        <taxon>Moreae</taxon>
        <taxon>Morus</taxon>
    </lineage>
</organism>
<dbReference type="SUPFAM" id="SSF52047">
    <property type="entry name" value="RNI-like"/>
    <property type="match status" value="2"/>
</dbReference>
<gene>
    <name evidence="2" type="ORF">L484_009642</name>
</gene>
<evidence type="ECO:0000259" key="1">
    <source>
        <dbReference type="Pfam" id="PF25019"/>
    </source>
</evidence>
<evidence type="ECO:0000313" key="3">
    <source>
        <dbReference type="Proteomes" id="UP000030645"/>
    </source>
</evidence>
<dbReference type="eggNOG" id="KOG4658">
    <property type="taxonomic scope" value="Eukaryota"/>
</dbReference>
<accession>W9RCR3</accession>
<evidence type="ECO:0000313" key="2">
    <source>
        <dbReference type="EMBL" id="EXB68035.1"/>
    </source>
</evidence>
<dbReference type="Proteomes" id="UP000030645">
    <property type="component" value="Unassembled WGS sequence"/>
</dbReference>
<name>W9RCR3_9ROSA</name>
<sequence>MGLNNLKGELEIRNLEHGNDAATDYESANLKEKQYLQSLELEWISDDEGTEAPVGYEKSLEALQPHPNLQELVLWSYGGVKISSWLSSLTNLVNLTLVSCEKCQHLVPLNQLHRLKKLELNSLPCLEYINGEEEDLLLSSTIILPSLRELWLSNLSNLKGWWREVVSGELLPCFPPCLSKLIVRDCLQLSCMPLYPHLEKRLELRNTRLKPLEQTVLVLESRKYSTSTTGTEIPTTTSSSFSPLSKLTSLRIWGIGEDLQCLPEWFKSLTCLKELEIVYCSKLKDLSPGIHHLTSLESLVIENCEELEEMMVVNNGRLRSLELSGSHKLASLPEGLQHLTSLHRLAISDWKSLETIPEWIGNLNSLETHLLVKCPKLRALPEGIRSLTCLKTLLIRDCPMLWKRCERQIGEDWPKIAHIPELDLSRDPNRSDDVETVSGTLFLIYVNGQKQDDSFSVLLIDK</sequence>
<protein>
    <recommendedName>
        <fullName evidence="1">R13L1/DRL21-like LRR repeat region domain-containing protein</fullName>
    </recommendedName>
</protein>
<dbReference type="Gene3D" id="3.80.10.10">
    <property type="entry name" value="Ribonuclease Inhibitor"/>
    <property type="match status" value="3"/>
</dbReference>
<dbReference type="EMBL" id="KE344571">
    <property type="protein sequence ID" value="EXB68035.1"/>
    <property type="molecule type" value="Genomic_DNA"/>
</dbReference>
<proteinExistence type="predicted"/>
<dbReference type="InterPro" id="IPR056789">
    <property type="entry name" value="LRR_R13L1-DRL21"/>
</dbReference>
<dbReference type="PANTHER" id="PTHR47186:SF13">
    <property type="entry name" value="DISEASE RESISTANCE PROTEIN RGA3"/>
    <property type="match status" value="1"/>
</dbReference>
<dbReference type="AlphaFoldDB" id="W9RCR3"/>
<dbReference type="InterPro" id="IPR032675">
    <property type="entry name" value="LRR_dom_sf"/>
</dbReference>
<keyword evidence="3" id="KW-1185">Reference proteome</keyword>
<feature type="domain" description="R13L1/DRL21-like LRR repeat region" evidence="1">
    <location>
        <begin position="238"/>
        <end position="304"/>
    </location>
</feature>
<dbReference type="PANTHER" id="PTHR47186">
    <property type="entry name" value="LEUCINE-RICH REPEAT-CONTAINING PROTEIN 57"/>
    <property type="match status" value="1"/>
</dbReference>
<dbReference type="Pfam" id="PF25019">
    <property type="entry name" value="LRR_R13L1-DRL21"/>
    <property type="match status" value="2"/>
</dbReference>